<evidence type="ECO:0000256" key="15">
    <source>
        <dbReference type="ARBA" id="ARBA00037832"/>
    </source>
</evidence>
<dbReference type="Pfam" id="PF05739">
    <property type="entry name" value="SNARE"/>
    <property type="match status" value="1"/>
</dbReference>
<evidence type="ECO:0000256" key="17">
    <source>
        <dbReference type="ARBA" id="ARBA00057408"/>
    </source>
</evidence>
<comment type="function">
    <text evidence="17">SNARE promoting fusion of transport vesicles with target membranes. Together with SNARE STX6, promotes movement of vesicles from endosomes to the cell membrane, and may therefore function in the endocytic recycling pathway. Through complex formation with GRIP1, GRIA2 and NSG1 controls the intracellular fate of AMPAR and the endosomal sorting of the GRIA2 subunit toward recycling and membrane targeting.</text>
</comment>
<dbReference type="GO" id="GO:0006886">
    <property type="term" value="P:intracellular protein transport"/>
    <property type="evidence" value="ECO:0007669"/>
    <property type="project" value="InterPro"/>
</dbReference>
<protein>
    <recommendedName>
        <fullName evidence="19">Syntaxin-12</fullName>
    </recommendedName>
    <alternativeName>
        <fullName evidence="14">tRNA selenocysteine-associated protein 1</fullName>
    </alternativeName>
</protein>
<dbReference type="FunFam" id="1.20.5.110:FF:000016">
    <property type="entry name" value="Syntaxin 12"/>
    <property type="match status" value="1"/>
</dbReference>
<comment type="similarity">
    <text evidence="2">Belongs to the RRM TRSPAP family.</text>
</comment>
<evidence type="ECO:0000256" key="14">
    <source>
        <dbReference type="ARBA" id="ARBA00033477"/>
    </source>
</evidence>
<dbReference type="SUPFAM" id="SSF54928">
    <property type="entry name" value="RNA-binding domain, RBD"/>
    <property type="match status" value="1"/>
</dbReference>
<dbReference type="InterPro" id="IPR012677">
    <property type="entry name" value="Nucleotide-bd_a/b_plait_sf"/>
</dbReference>
<dbReference type="GO" id="GO:0005634">
    <property type="term" value="C:nucleus"/>
    <property type="evidence" value="ECO:0007669"/>
    <property type="project" value="UniProtKB-SubCell"/>
</dbReference>
<dbReference type="GO" id="GO:0005484">
    <property type="term" value="F:SNAP receptor activity"/>
    <property type="evidence" value="ECO:0007669"/>
    <property type="project" value="InterPro"/>
</dbReference>
<dbReference type="Gene3D" id="1.20.58.70">
    <property type="match status" value="1"/>
</dbReference>
<keyword evidence="20" id="KW-0694">RNA-binding</keyword>
<evidence type="ECO:0000256" key="18">
    <source>
        <dbReference type="ARBA" id="ARBA00060457"/>
    </source>
</evidence>
<evidence type="ECO:0000256" key="3">
    <source>
        <dbReference type="ARBA" id="ARBA00009063"/>
    </source>
</evidence>
<dbReference type="Pfam" id="PF17654">
    <property type="entry name" value="Trnau1ap"/>
    <property type="match status" value="1"/>
</dbReference>
<reference evidence="25" key="1">
    <citation type="submission" date="2023-08" db="EMBL/GenBank/DDBJ databases">
        <title>Pelteobagrus vachellii genome.</title>
        <authorList>
            <person name="Liu H."/>
        </authorList>
    </citation>
    <scope>NUCLEOTIDE SEQUENCE</scope>
    <source>
        <strain evidence="25">PRFRI_2022a</strain>
        <tissue evidence="25">Muscle</tissue>
    </source>
</reference>
<evidence type="ECO:0000256" key="19">
    <source>
        <dbReference type="ARBA" id="ARBA00069800"/>
    </source>
</evidence>
<keyword evidence="26" id="KW-1185">Reference proteome</keyword>
<accession>A0AA88NFV6</accession>
<comment type="caution">
    <text evidence="25">The sequence shown here is derived from an EMBL/GenBank/DDBJ whole genome shotgun (WGS) entry which is preliminary data.</text>
</comment>
<dbReference type="SMART" id="SM00503">
    <property type="entry name" value="SynN"/>
    <property type="match status" value="1"/>
</dbReference>
<evidence type="ECO:0000256" key="13">
    <source>
        <dbReference type="ARBA" id="ARBA00023136"/>
    </source>
</evidence>
<dbReference type="InterPro" id="IPR000504">
    <property type="entry name" value="RRM_dom"/>
</dbReference>
<dbReference type="GO" id="GO:0001514">
    <property type="term" value="P:selenocysteine incorporation"/>
    <property type="evidence" value="ECO:0007669"/>
    <property type="project" value="TreeGrafter"/>
</dbReference>
<keyword evidence="8" id="KW-0653">Protein transport</keyword>
<evidence type="ECO:0000313" key="25">
    <source>
        <dbReference type="EMBL" id="KAK2854770.1"/>
    </source>
</evidence>
<dbReference type="GO" id="GO:0031901">
    <property type="term" value="C:early endosome membrane"/>
    <property type="evidence" value="ECO:0007669"/>
    <property type="project" value="UniProtKB-SubCell"/>
</dbReference>
<dbReference type="CDD" id="cd00179">
    <property type="entry name" value="SynN"/>
    <property type="match status" value="1"/>
</dbReference>
<keyword evidence="5" id="KW-0597">Phosphoprotein</keyword>
<evidence type="ECO:0000256" key="10">
    <source>
        <dbReference type="ARBA" id="ARBA00022990"/>
    </source>
</evidence>
<dbReference type="EMBL" id="JAVHJS010000006">
    <property type="protein sequence ID" value="KAK2854770.1"/>
    <property type="molecule type" value="Genomic_DNA"/>
</dbReference>
<evidence type="ECO:0000259" key="23">
    <source>
        <dbReference type="PROSITE" id="PS50102"/>
    </source>
</evidence>
<evidence type="ECO:0000256" key="12">
    <source>
        <dbReference type="ARBA" id="ARBA00023054"/>
    </source>
</evidence>
<dbReference type="InterPro" id="IPR035979">
    <property type="entry name" value="RBD_domain_sf"/>
</dbReference>
<keyword evidence="7" id="KW-0967">Endosome</keyword>
<dbReference type="GO" id="GO:0000139">
    <property type="term" value="C:Golgi membrane"/>
    <property type="evidence" value="ECO:0007669"/>
    <property type="project" value="UniProtKB-SubCell"/>
</dbReference>
<dbReference type="InterPro" id="IPR041085">
    <property type="entry name" value="TSAP1_C"/>
</dbReference>
<evidence type="ECO:0000256" key="7">
    <source>
        <dbReference type="ARBA" id="ARBA00022753"/>
    </source>
</evidence>
<comment type="similarity">
    <text evidence="3 21">Belongs to the syntaxin family.</text>
</comment>
<dbReference type="GO" id="GO:0000049">
    <property type="term" value="F:tRNA binding"/>
    <property type="evidence" value="ECO:0007669"/>
    <property type="project" value="TreeGrafter"/>
</dbReference>
<dbReference type="GO" id="GO:0055038">
    <property type="term" value="C:recycling endosome membrane"/>
    <property type="evidence" value="ECO:0007669"/>
    <property type="project" value="UniProtKB-SubCell"/>
</dbReference>
<dbReference type="Gene3D" id="3.30.70.330">
    <property type="match status" value="1"/>
</dbReference>
<dbReference type="GO" id="GO:0016192">
    <property type="term" value="P:vesicle-mediated transport"/>
    <property type="evidence" value="ECO:0007669"/>
    <property type="project" value="InterPro"/>
</dbReference>
<keyword evidence="13 22" id="KW-0472">Membrane</keyword>
<feature type="transmembrane region" description="Helical" evidence="22">
    <location>
        <begin position="480"/>
        <end position="501"/>
    </location>
</feature>
<dbReference type="Proteomes" id="UP001187315">
    <property type="component" value="Unassembled WGS sequence"/>
</dbReference>
<dbReference type="InterPro" id="IPR040434">
    <property type="entry name" value="TSAP1"/>
</dbReference>
<organism evidence="25 26">
    <name type="scientific">Tachysurus vachellii</name>
    <name type="common">Darkbarbel catfish</name>
    <name type="synonym">Pelteobagrus vachellii</name>
    <dbReference type="NCBI Taxonomy" id="175792"/>
    <lineage>
        <taxon>Eukaryota</taxon>
        <taxon>Metazoa</taxon>
        <taxon>Chordata</taxon>
        <taxon>Craniata</taxon>
        <taxon>Vertebrata</taxon>
        <taxon>Euteleostomi</taxon>
        <taxon>Actinopterygii</taxon>
        <taxon>Neopterygii</taxon>
        <taxon>Teleostei</taxon>
        <taxon>Ostariophysi</taxon>
        <taxon>Siluriformes</taxon>
        <taxon>Bagridae</taxon>
        <taxon>Tachysurus</taxon>
    </lineage>
</organism>
<name>A0AA88NFV6_TACVA</name>
<evidence type="ECO:0000256" key="5">
    <source>
        <dbReference type="ARBA" id="ARBA00022553"/>
    </source>
</evidence>
<proteinExistence type="inferred from homology"/>
<evidence type="ECO:0000256" key="2">
    <source>
        <dbReference type="ARBA" id="ARBA00008920"/>
    </source>
</evidence>
<dbReference type="PROSITE" id="PS50192">
    <property type="entry name" value="T_SNARE"/>
    <property type="match status" value="1"/>
</dbReference>
<dbReference type="PANTHER" id="PTHR37457:SF3">
    <property type="entry name" value="TRNA SELENOCYSTEINE-ASSOCIATED PROTEIN 1"/>
    <property type="match status" value="1"/>
</dbReference>
<evidence type="ECO:0000256" key="11">
    <source>
        <dbReference type="ARBA" id="ARBA00023034"/>
    </source>
</evidence>
<sequence>MESRLKQLSNTLLLGFVFKREVRLWQVDPYMDETFVTRAFATMGELVLSVKIVRNKTNRASVGYCFVELADEATAERCLRKVNGKLLPRSMPPRRFKLKTATAVKQGDNRNESGYYDLSCSQPYTCNNSQYDDFNSSQSYTSYHNQYYQQCPNYYSSWGYDQSAGHSSCYQASEDTSVDEAFEDPSLGLDVVEANRQFMKESEELYDALIDCHWPAFEFPEKLCYIDAPPLCSVSTMSSGKMGMYRSQPRDFSNLFQTCSSNIQKITHNTGQIKSMLFQLGSRPDTPEIQDRLQQMQHYTNQLAKETNKHLKELGSLPQSPSEQRQQRIQKDRLMNDFSAALNNFQVVQRRAAERERESMARARAGSRLLAEESNQDEQLVTFEKSEDSGLFQSQVEEEPITEEDLELIKERETNIRQLEADIMDVNQIFKDLAVMIHDQGDIIDSIEANVESAEVHVERGTEQLQHATYYQRKSRKRMCILALVLSLVVTVFAIIIWRAAK</sequence>
<dbReference type="AlphaFoldDB" id="A0AA88NFV6"/>
<evidence type="ECO:0000256" key="9">
    <source>
        <dbReference type="ARBA" id="ARBA00022989"/>
    </source>
</evidence>
<evidence type="ECO:0000256" key="20">
    <source>
        <dbReference type="PROSITE-ProRule" id="PRU00176"/>
    </source>
</evidence>
<evidence type="ECO:0000256" key="21">
    <source>
        <dbReference type="RuleBase" id="RU003858"/>
    </source>
</evidence>
<dbReference type="SUPFAM" id="SSF47661">
    <property type="entry name" value="t-snare proteins"/>
    <property type="match status" value="1"/>
</dbReference>
<keyword evidence="9 22" id="KW-1133">Transmembrane helix</keyword>
<dbReference type="InterPro" id="IPR006011">
    <property type="entry name" value="Syntaxin_N"/>
</dbReference>
<evidence type="ECO:0000256" key="16">
    <source>
        <dbReference type="ARBA" id="ARBA00043941"/>
    </source>
</evidence>
<dbReference type="InterPro" id="IPR000727">
    <property type="entry name" value="T_SNARE_dom"/>
</dbReference>
<evidence type="ECO:0000256" key="22">
    <source>
        <dbReference type="SAM" id="Phobius"/>
    </source>
</evidence>
<dbReference type="Pfam" id="PF00076">
    <property type="entry name" value="RRM_1"/>
    <property type="match status" value="1"/>
</dbReference>
<dbReference type="Pfam" id="PF14523">
    <property type="entry name" value="Syntaxin_2"/>
    <property type="match status" value="1"/>
</dbReference>
<evidence type="ECO:0000256" key="6">
    <source>
        <dbReference type="ARBA" id="ARBA00022692"/>
    </source>
</evidence>
<evidence type="ECO:0000256" key="8">
    <source>
        <dbReference type="ARBA" id="ARBA00022927"/>
    </source>
</evidence>
<comment type="subcellular location">
    <subcellularLocation>
        <location evidence="15">Early endosome membrane</location>
        <topology evidence="15">Single-pass type IV membrane protein</topology>
    </subcellularLocation>
    <subcellularLocation>
        <location evidence="18">Endomembrane system</location>
        <topology evidence="18">Single-pass type IV membrane protein</topology>
        <orientation evidence="18">Cytoplasmic side</orientation>
    </subcellularLocation>
    <subcellularLocation>
        <location evidence="1">Golgi apparatus membrane</location>
        <topology evidence="1">Single-pass type IV membrane protein</topology>
    </subcellularLocation>
    <subcellularLocation>
        <location evidence="16">Recycling endosome membrane</location>
        <topology evidence="16">Single-pass type IV membrane protein</topology>
    </subcellularLocation>
</comment>
<evidence type="ECO:0000259" key="24">
    <source>
        <dbReference type="PROSITE" id="PS50192"/>
    </source>
</evidence>
<gene>
    <name evidence="25" type="ORF">Q7C36_006639</name>
</gene>
<dbReference type="InterPro" id="IPR006012">
    <property type="entry name" value="Syntaxin/epimorphin_CS"/>
</dbReference>
<dbReference type="FunFam" id="1.20.58.70:FF:000009">
    <property type="entry name" value="Syntaxin 12"/>
    <property type="match status" value="1"/>
</dbReference>
<dbReference type="SMART" id="SM00397">
    <property type="entry name" value="t_SNARE"/>
    <property type="match status" value="1"/>
</dbReference>
<evidence type="ECO:0000313" key="26">
    <source>
        <dbReference type="Proteomes" id="UP001187315"/>
    </source>
</evidence>
<keyword evidence="4" id="KW-0813">Transport</keyword>
<evidence type="ECO:0000256" key="4">
    <source>
        <dbReference type="ARBA" id="ARBA00022448"/>
    </source>
</evidence>
<dbReference type="InterPro" id="IPR010989">
    <property type="entry name" value="SNARE"/>
</dbReference>
<keyword evidence="11" id="KW-0333">Golgi apparatus</keyword>
<keyword evidence="10" id="KW-0007">Acetylation</keyword>
<dbReference type="CDD" id="cd15876">
    <property type="entry name" value="SNARE_syntaxin12"/>
    <property type="match status" value="1"/>
</dbReference>
<feature type="domain" description="T-SNARE coiled-coil homology" evidence="24">
    <location>
        <begin position="406"/>
        <end position="468"/>
    </location>
</feature>
<dbReference type="Gene3D" id="1.20.5.110">
    <property type="match status" value="1"/>
</dbReference>
<dbReference type="FunFam" id="3.30.70.330:FF:000159">
    <property type="entry name" value="tRNA selenocysteine 1-associated protein 1"/>
    <property type="match status" value="1"/>
</dbReference>
<keyword evidence="6 22" id="KW-0812">Transmembrane</keyword>
<keyword evidence="12" id="KW-0175">Coiled coil</keyword>
<dbReference type="PANTHER" id="PTHR37457">
    <property type="entry name" value="TRNA SELENOCYSTEINE 1-ASSOCIATED PROTEIN 1-RELATED"/>
    <property type="match status" value="1"/>
</dbReference>
<feature type="domain" description="RRM" evidence="23">
    <location>
        <begin position="20"/>
        <end position="103"/>
    </location>
</feature>
<evidence type="ECO:0000256" key="1">
    <source>
        <dbReference type="ARBA" id="ARBA00004409"/>
    </source>
</evidence>
<dbReference type="PROSITE" id="PS00914">
    <property type="entry name" value="SYNTAXIN"/>
    <property type="match status" value="1"/>
</dbReference>
<dbReference type="PROSITE" id="PS50102">
    <property type="entry name" value="RRM"/>
    <property type="match status" value="1"/>
</dbReference>